<dbReference type="Gramene" id="Psat02G0269100-T1">
    <property type="protein sequence ID" value="KAI5436312.1"/>
    <property type="gene ID" value="KIW84_022691"/>
</dbReference>
<accession>A0A9D5B5M1</accession>
<sequence>MAASILPSLLCILQQNGLQREDIIKLIKHTEQSYAGKNTKSIEAGAVDILQAPPATTREKELHLQVIQLQQSIGSLVDELQRQKMKNVQLERRLSSMNNKIEK</sequence>
<evidence type="ECO:0000313" key="3">
    <source>
        <dbReference type="Proteomes" id="UP001058974"/>
    </source>
</evidence>
<protein>
    <submittedName>
        <fullName evidence="2">Uncharacterized protein</fullName>
    </submittedName>
</protein>
<gene>
    <name evidence="2" type="ORF">KIW84_022691</name>
</gene>
<organism evidence="2 3">
    <name type="scientific">Pisum sativum</name>
    <name type="common">Garden pea</name>
    <name type="synonym">Lathyrus oleraceus</name>
    <dbReference type="NCBI Taxonomy" id="3888"/>
    <lineage>
        <taxon>Eukaryota</taxon>
        <taxon>Viridiplantae</taxon>
        <taxon>Streptophyta</taxon>
        <taxon>Embryophyta</taxon>
        <taxon>Tracheophyta</taxon>
        <taxon>Spermatophyta</taxon>
        <taxon>Magnoliopsida</taxon>
        <taxon>eudicotyledons</taxon>
        <taxon>Gunneridae</taxon>
        <taxon>Pentapetalae</taxon>
        <taxon>rosids</taxon>
        <taxon>fabids</taxon>
        <taxon>Fabales</taxon>
        <taxon>Fabaceae</taxon>
        <taxon>Papilionoideae</taxon>
        <taxon>50 kb inversion clade</taxon>
        <taxon>NPAAA clade</taxon>
        <taxon>Hologalegina</taxon>
        <taxon>IRL clade</taxon>
        <taxon>Fabeae</taxon>
        <taxon>Lathyrus</taxon>
    </lineage>
</organism>
<dbReference type="Proteomes" id="UP001058974">
    <property type="component" value="Chromosome 2"/>
</dbReference>
<proteinExistence type="predicted"/>
<dbReference type="AlphaFoldDB" id="A0A9D5B5M1"/>
<name>A0A9D5B5M1_PEA</name>
<comment type="caution">
    <text evidence="2">The sequence shown here is derived from an EMBL/GenBank/DDBJ whole genome shotgun (WGS) entry which is preliminary data.</text>
</comment>
<keyword evidence="1" id="KW-0175">Coiled coil</keyword>
<evidence type="ECO:0000256" key="1">
    <source>
        <dbReference type="SAM" id="Coils"/>
    </source>
</evidence>
<evidence type="ECO:0000313" key="2">
    <source>
        <dbReference type="EMBL" id="KAI5436312.1"/>
    </source>
</evidence>
<dbReference type="EMBL" id="JAMSHJ010000002">
    <property type="protein sequence ID" value="KAI5436312.1"/>
    <property type="molecule type" value="Genomic_DNA"/>
</dbReference>
<feature type="coiled-coil region" evidence="1">
    <location>
        <begin position="73"/>
        <end position="100"/>
    </location>
</feature>
<keyword evidence="3" id="KW-1185">Reference proteome</keyword>
<reference evidence="2 3" key="1">
    <citation type="journal article" date="2022" name="Nat. Genet.">
        <title>Improved pea reference genome and pan-genome highlight genomic features and evolutionary characteristics.</title>
        <authorList>
            <person name="Yang T."/>
            <person name="Liu R."/>
            <person name="Luo Y."/>
            <person name="Hu S."/>
            <person name="Wang D."/>
            <person name="Wang C."/>
            <person name="Pandey M.K."/>
            <person name="Ge S."/>
            <person name="Xu Q."/>
            <person name="Li N."/>
            <person name="Li G."/>
            <person name="Huang Y."/>
            <person name="Saxena R.K."/>
            <person name="Ji Y."/>
            <person name="Li M."/>
            <person name="Yan X."/>
            <person name="He Y."/>
            <person name="Liu Y."/>
            <person name="Wang X."/>
            <person name="Xiang C."/>
            <person name="Varshney R.K."/>
            <person name="Ding H."/>
            <person name="Gao S."/>
            <person name="Zong X."/>
        </authorList>
    </citation>
    <scope>NUCLEOTIDE SEQUENCE [LARGE SCALE GENOMIC DNA]</scope>
    <source>
        <strain evidence="2 3">cv. Zhongwan 6</strain>
    </source>
</reference>